<evidence type="ECO:0000256" key="8">
    <source>
        <dbReference type="SAM" id="Phobius"/>
    </source>
</evidence>
<accession>A0A3N4UV99</accession>
<reference evidence="11 12" key="1">
    <citation type="submission" date="2018-11" db="EMBL/GenBank/DDBJ databases">
        <title>Genomic Encyclopedia of Type Strains, Phase IV (KMG-IV): sequencing the most valuable type-strain genomes for metagenomic binning, comparative biology and taxonomic classification.</title>
        <authorList>
            <person name="Goeker M."/>
        </authorList>
    </citation>
    <scope>NUCLEOTIDE SEQUENCE [LARGE SCALE GENOMIC DNA]</scope>
    <source>
        <strain evidence="11 12">DSM 101684</strain>
    </source>
</reference>
<dbReference type="SUPFAM" id="SSF53649">
    <property type="entry name" value="Alkaline phosphatase-like"/>
    <property type="match status" value="1"/>
</dbReference>
<dbReference type="Pfam" id="PF08019">
    <property type="entry name" value="EptA_B_N"/>
    <property type="match status" value="1"/>
</dbReference>
<proteinExistence type="predicted"/>
<keyword evidence="3" id="KW-0997">Cell inner membrane</keyword>
<dbReference type="GO" id="GO:0009244">
    <property type="term" value="P:lipopolysaccharide core region biosynthetic process"/>
    <property type="evidence" value="ECO:0007669"/>
    <property type="project" value="TreeGrafter"/>
</dbReference>
<evidence type="ECO:0000256" key="5">
    <source>
        <dbReference type="ARBA" id="ARBA00022692"/>
    </source>
</evidence>
<evidence type="ECO:0000313" key="11">
    <source>
        <dbReference type="EMBL" id="RPE72685.1"/>
    </source>
</evidence>
<feature type="transmembrane region" description="Helical" evidence="8">
    <location>
        <begin position="121"/>
        <end position="141"/>
    </location>
</feature>
<evidence type="ECO:0000256" key="4">
    <source>
        <dbReference type="ARBA" id="ARBA00022679"/>
    </source>
</evidence>
<dbReference type="Gene3D" id="3.40.720.10">
    <property type="entry name" value="Alkaline Phosphatase, subunit A"/>
    <property type="match status" value="1"/>
</dbReference>
<dbReference type="InterPro" id="IPR058130">
    <property type="entry name" value="PEA_transf_C"/>
</dbReference>
<dbReference type="InterPro" id="IPR012549">
    <property type="entry name" value="EptA-like_N"/>
</dbReference>
<organism evidence="11 12">
    <name type="scientific">Tibeticola sediminis</name>
    <dbReference type="NCBI Taxonomy" id="1917811"/>
    <lineage>
        <taxon>Bacteria</taxon>
        <taxon>Pseudomonadati</taxon>
        <taxon>Pseudomonadota</taxon>
        <taxon>Betaproteobacteria</taxon>
        <taxon>Burkholderiales</taxon>
        <taxon>Comamonadaceae</taxon>
        <taxon>Tibeticola</taxon>
    </lineage>
</organism>
<evidence type="ECO:0000256" key="1">
    <source>
        <dbReference type="ARBA" id="ARBA00004429"/>
    </source>
</evidence>
<feature type="transmembrane region" description="Helical" evidence="8">
    <location>
        <begin position="79"/>
        <end position="101"/>
    </location>
</feature>
<dbReference type="NCBIfam" id="NF028537">
    <property type="entry name" value="P_eth_NH2_trans"/>
    <property type="match status" value="1"/>
</dbReference>
<dbReference type="InterPro" id="IPR017850">
    <property type="entry name" value="Alkaline_phosphatase_core_sf"/>
</dbReference>
<protein>
    <submittedName>
        <fullName evidence="11">Lipid A ethanolaminephosphotransferase</fullName>
    </submittedName>
</protein>
<dbReference type="Pfam" id="PF00884">
    <property type="entry name" value="Sulfatase"/>
    <property type="match status" value="1"/>
</dbReference>
<keyword evidence="6 8" id="KW-1133">Transmembrane helix</keyword>
<evidence type="ECO:0000256" key="7">
    <source>
        <dbReference type="ARBA" id="ARBA00023136"/>
    </source>
</evidence>
<comment type="caution">
    <text evidence="11">The sequence shown here is derived from an EMBL/GenBank/DDBJ whole genome shotgun (WGS) entry which is preliminary data.</text>
</comment>
<evidence type="ECO:0000259" key="9">
    <source>
        <dbReference type="Pfam" id="PF00884"/>
    </source>
</evidence>
<dbReference type="AlphaFoldDB" id="A0A3N4UV99"/>
<keyword evidence="2" id="KW-1003">Cell membrane</keyword>
<evidence type="ECO:0000256" key="2">
    <source>
        <dbReference type="ARBA" id="ARBA00022475"/>
    </source>
</evidence>
<dbReference type="GO" id="GO:0016776">
    <property type="term" value="F:phosphotransferase activity, phosphate group as acceptor"/>
    <property type="evidence" value="ECO:0007669"/>
    <property type="project" value="TreeGrafter"/>
</dbReference>
<evidence type="ECO:0000259" key="10">
    <source>
        <dbReference type="Pfam" id="PF08019"/>
    </source>
</evidence>
<keyword evidence="4 11" id="KW-0808">Transferase</keyword>
<keyword evidence="7 8" id="KW-0472">Membrane</keyword>
<name>A0A3N4UV99_9BURK</name>
<feature type="domain" description="Phosphoethanolamine transferase N-terminal" evidence="10">
    <location>
        <begin position="61"/>
        <end position="207"/>
    </location>
</feature>
<dbReference type="InterPro" id="IPR000917">
    <property type="entry name" value="Sulfatase_N"/>
</dbReference>
<dbReference type="InterPro" id="IPR040423">
    <property type="entry name" value="PEA_transferase"/>
</dbReference>
<dbReference type="PANTHER" id="PTHR30443:SF0">
    <property type="entry name" value="PHOSPHOETHANOLAMINE TRANSFERASE EPTA"/>
    <property type="match status" value="1"/>
</dbReference>
<comment type="subcellular location">
    <subcellularLocation>
        <location evidence="1">Cell inner membrane</location>
        <topology evidence="1">Multi-pass membrane protein</topology>
    </subcellularLocation>
</comment>
<dbReference type="PANTHER" id="PTHR30443">
    <property type="entry name" value="INNER MEMBRANE PROTEIN"/>
    <property type="match status" value="1"/>
</dbReference>
<sequence length="547" mass="59949">MSTADAGAHRTQARHTLILAVCVWMASVGNLALWQQIRALPEVSGPRGLAFALGFALGIAGLLVALVAALGWGRLLRPLLSLLLVATAVGAYFMLSYGVVIDPTMMVNVVQTDPREVGDLLNLKLALALLGLAGPGLWWVWRRPLQPQPLGRQLGVHLALIVGGLALTSGALMAIFQDFSSVMRNHTQLRYLINPLNSVWALADVAATPFKRDTRRLEPLGQDARLAPRPAGAKPPLLVLVLGETARADNFSLNGYARATTPELAREDIINQRNAWSCGTNTAASVPCLFSALPRDEFERRPYNSETLLDVLQHAGLAVLWIDNQSGCKGVCDRTPHVSTAELKDPALCSGGECFDEIMLRGLDERIAALDPERRARGVVLVLHQMGSHGPAYFKRSPPAFKRFLPECTSNALQECTREQVVNAYDNTIAYTDHVLAQTISWLKSRESAWSPAMIYLSDHGESLGENNLYLHGLPYGVAPDVQKHVPWITWLSNRYARERGISTACLKARQDERVSHDHYFHSVLGLLGVQTSAYRPELDLYRPCGG</sequence>
<feature type="transmembrane region" description="Helical" evidence="8">
    <location>
        <begin position="49"/>
        <end position="72"/>
    </location>
</feature>
<evidence type="ECO:0000313" key="12">
    <source>
        <dbReference type="Proteomes" id="UP000272193"/>
    </source>
</evidence>
<keyword evidence="5 8" id="KW-0812">Transmembrane</keyword>
<feature type="transmembrane region" description="Helical" evidence="8">
    <location>
        <begin position="153"/>
        <end position="176"/>
    </location>
</feature>
<evidence type="ECO:0000256" key="3">
    <source>
        <dbReference type="ARBA" id="ARBA00022519"/>
    </source>
</evidence>
<dbReference type="EMBL" id="RKQL01000001">
    <property type="protein sequence ID" value="RPE72685.1"/>
    <property type="molecule type" value="Genomic_DNA"/>
</dbReference>
<feature type="domain" description="Sulfatase N-terminal" evidence="9">
    <location>
        <begin position="236"/>
        <end position="530"/>
    </location>
</feature>
<gene>
    <name evidence="11" type="ORF">EDC62_0387</name>
</gene>
<dbReference type="CDD" id="cd16017">
    <property type="entry name" value="LptA"/>
    <property type="match status" value="1"/>
</dbReference>
<feature type="transmembrane region" description="Helical" evidence="8">
    <location>
        <begin position="17"/>
        <end position="37"/>
    </location>
</feature>
<keyword evidence="12" id="KW-1185">Reference proteome</keyword>
<dbReference type="GO" id="GO:0005886">
    <property type="term" value="C:plasma membrane"/>
    <property type="evidence" value="ECO:0007669"/>
    <property type="project" value="UniProtKB-SubCell"/>
</dbReference>
<evidence type="ECO:0000256" key="6">
    <source>
        <dbReference type="ARBA" id="ARBA00022989"/>
    </source>
</evidence>
<dbReference type="Proteomes" id="UP000272193">
    <property type="component" value="Unassembled WGS sequence"/>
</dbReference>